<feature type="chain" id="PRO_5003013877" evidence="1">
    <location>
        <begin position="23"/>
        <end position="108"/>
    </location>
</feature>
<accession>D0P331</accession>
<sequence>MRSILYVALVFVVLSESSVVAAFLKPDASQSQFPSKASTDFEVNRSLRVAGQQVVQSGRPNDGYGGIWKAVTHGTAKFVKTPDVDMKKLIELAKKAEKLKKLVKPSSS</sequence>
<protein>
    <submittedName>
        <fullName evidence="2">Secreted RxLR effector peptide protein, putative</fullName>
    </submittedName>
</protein>
<gene>
    <name evidence="2" type="ORF">PITG_23193</name>
</gene>
<dbReference type="EMBL" id="DS028333">
    <property type="protein sequence ID" value="EEY58803.1"/>
    <property type="molecule type" value="Genomic_DNA"/>
</dbReference>
<keyword evidence="3" id="KW-1185">Reference proteome</keyword>
<evidence type="ECO:0000256" key="1">
    <source>
        <dbReference type="SAM" id="SignalP"/>
    </source>
</evidence>
<dbReference type="Proteomes" id="UP000006643">
    <property type="component" value="Unassembled WGS sequence"/>
</dbReference>
<keyword evidence="1" id="KW-0732">Signal</keyword>
<proteinExistence type="predicted"/>
<organism evidence="2 3">
    <name type="scientific">Phytophthora infestans (strain T30-4)</name>
    <name type="common">Potato late blight agent</name>
    <dbReference type="NCBI Taxonomy" id="403677"/>
    <lineage>
        <taxon>Eukaryota</taxon>
        <taxon>Sar</taxon>
        <taxon>Stramenopiles</taxon>
        <taxon>Oomycota</taxon>
        <taxon>Peronosporomycetes</taxon>
        <taxon>Peronosporales</taxon>
        <taxon>Peronosporaceae</taxon>
        <taxon>Phytophthora</taxon>
    </lineage>
</organism>
<dbReference type="HOGENOM" id="CLU_158959_0_0_1"/>
<dbReference type="VEuPathDB" id="FungiDB:PITG_23193"/>
<feature type="signal peptide" evidence="1">
    <location>
        <begin position="1"/>
        <end position="22"/>
    </location>
</feature>
<evidence type="ECO:0000313" key="2">
    <source>
        <dbReference type="EMBL" id="EEY58803.1"/>
    </source>
</evidence>
<dbReference type="InParanoid" id="D0P331"/>
<dbReference type="AlphaFoldDB" id="D0P331"/>
<dbReference type="RefSeq" id="XP_002895294.1">
    <property type="nucleotide sequence ID" value="XM_002895248.1"/>
</dbReference>
<dbReference type="KEGG" id="pif:PITG_23193"/>
<dbReference type="GeneID" id="9466922"/>
<reference evidence="3" key="1">
    <citation type="journal article" date="2009" name="Nature">
        <title>Genome sequence and analysis of the Irish potato famine pathogen Phytophthora infestans.</title>
        <authorList>
            <consortium name="The Broad Institute Genome Sequencing Platform"/>
            <person name="Haas B.J."/>
            <person name="Kamoun S."/>
            <person name="Zody M.C."/>
            <person name="Jiang R.H."/>
            <person name="Handsaker R.E."/>
            <person name="Cano L.M."/>
            <person name="Grabherr M."/>
            <person name="Kodira C.D."/>
            <person name="Raffaele S."/>
            <person name="Torto-Alalibo T."/>
            <person name="Bozkurt T.O."/>
            <person name="Ah-Fong A.M."/>
            <person name="Alvarado L."/>
            <person name="Anderson V.L."/>
            <person name="Armstrong M.R."/>
            <person name="Avrova A."/>
            <person name="Baxter L."/>
            <person name="Beynon J."/>
            <person name="Boevink P.C."/>
            <person name="Bollmann S.R."/>
            <person name="Bos J.I."/>
            <person name="Bulone V."/>
            <person name="Cai G."/>
            <person name="Cakir C."/>
            <person name="Carrington J.C."/>
            <person name="Chawner M."/>
            <person name="Conti L."/>
            <person name="Costanzo S."/>
            <person name="Ewan R."/>
            <person name="Fahlgren N."/>
            <person name="Fischbach M.A."/>
            <person name="Fugelstad J."/>
            <person name="Gilroy E.M."/>
            <person name="Gnerre S."/>
            <person name="Green P.J."/>
            <person name="Grenville-Briggs L.J."/>
            <person name="Griffith J."/>
            <person name="Grunwald N.J."/>
            <person name="Horn K."/>
            <person name="Horner N.R."/>
            <person name="Hu C.H."/>
            <person name="Huitema E."/>
            <person name="Jeong D.H."/>
            <person name="Jones A.M."/>
            <person name="Jones J.D."/>
            <person name="Jones R.W."/>
            <person name="Karlsson E.K."/>
            <person name="Kunjeti S.G."/>
            <person name="Lamour K."/>
            <person name="Liu Z."/>
            <person name="Ma L."/>
            <person name="Maclean D."/>
            <person name="Chibucos M.C."/>
            <person name="McDonald H."/>
            <person name="McWalters J."/>
            <person name="Meijer H.J."/>
            <person name="Morgan W."/>
            <person name="Morris P.F."/>
            <person name="Munro C.A."/>
            <person name="O'Neill K."/>
            <person name="Ospina-Giraldo M."/>
            <person name="Pinzon A."/>
            <person name="Pritchard L."/>
            <person name="Ramsahoye B."/>
            <person name="Ren Q."/>
            <person name="Restrepo S."/>
            <person name="Roy S."/>
            <person name="Sadanandom A."/>
            <person name="Savidor A."/>
            <person name="Schornack S."/>
            <person name="Schwartz D.C."/>
            <person name="Schumann U.D."/>
            <person name="Schwessinger B."/>
            <person name="Seyer L."/>
            <person name="Sharpe T."/>
            <person name="Silvar C."/>
            <person name="Song J."/>
            <person name="Studholme D.J."/>
            <person name="Sykes S."/>
            <person name="Thines M."/>
            <person name="van de Vondervoort P.J."/>
            <person name="Phuntumart V."/>
            <person name="Wawra S."/>
            <person name="Weide R."/>
            <person name="Win J."/>
            <person name="Young C."/>
            <person name="Zhou S."/>
            <person name="Fry W."/>
            <person name="Meyers B.C."/>
            <person name="van West P."/>
            <person name="Ristaino J."/>
            <person name="Govers F."/>
            <person name="Birch P.R."/>
            <person name="Whisson S.C."/>
            <person name="Judelson H.S."/>
            <person name="Nusbaum C."/>
        </authorList>
    </citation>
    <scope>NUCLEOTIDE SEQUENCE [LARGE SCALE GENOMIC DNA]</scope>
    <source>
        <strain evidence="3">T30-4</strain>
    </source>
</reference>
<name>D0P331_PHYIT</name>
<evidence type="ECO:0000313" key="3">
    <source>
        <dbReference type="Proteomes" id="UP000006643"/>
    </source>
</evidence>